<dbReference type="Pfam" id="PF04082">
    <property type="entry name" value="Fungal_trans"/>
    <property type="match status" value="1"/>
</dbReference>
<dbReference type="Pfam" id="PF00172">
    <property type="entry name" value="Zn_clus"/>
    <property type="match status" value="1"/>
</dbReference>
<keyword evidence="2" id="KW-0479">Metal-binding</keyword>
<dbReference type="PROSITE" id="PS50048">
    <property type="entry name" value="ZN2_CY6_FUNGAL_2"/>
    <property type="match status" value="1"/>
</dbReference>
<organism evidence="7 8">
    <name type="scientific">Physocladia obscura</name>
    <dbReference type="NCBI Taxonomy" id="109957"/>
    <lineage>
        <taxon>Eukaryota</taxon>
        <taxon>Fungi</taxon>
        <taxon>Fungi incertae sedis</taxon>
        <taxon>Chytridiomycota</taxon>
        <taxon>Chytridiomycota incertae sedis</taxon>
        <taxon>Chytridiomycetes</taxon>
        <taxon>Chytridiales</taxon>
        <taxon>Chytriomycetaceae</taxon>
        <taxon>Physocladia</taxon>
    </lineage>
</organism>
<dbReference type="InterPro" id="IPR007219">
    <property type="entry name" value="XnlR_reg_dom"/>
</dbReference>
<sequence>LKLKSSTAGIVQYFSNDNRSEKFTYTLMFPEPVDLNPVSEHWVSRYIATVDIKTKIAVQLPMISTQTKETNTSEVGIGEESGSGAVNLAVAKKQQLLTAISTHTAASTRTVAHVAITAVLTPEESASISEPASFTLPKKKRNPACDSCNLKKIKCDGNRIGSCENCSKAGIVCCYNRNAKSGPSLKRRRVALNISNSTSSIVDPIYLQARAPIPPFNSTPNVNTDTPSFIVGNGRVDNNQTDYHFPFSFSAPNQAQTNSAFSSPISVMNPGAIDIMRIGAKSLQALSSLPNSYSLRNDQLEDLLPKDAIDELIDIYFRFFDPSMQYLHEKTFRENVGVESPLLLNAIYALSARYATHPSTINIGRVLQNSEDEYSINGAPVSDAEAKRRVCEYFYNKAKKIVSECKDFMQLSKIAALILLKAYCAASGGIKVSWMYLSMAVNNLKELCQSTNSYDFEVVDGCLVPTVKENSTLTWLELEQRRRLWWACYGEDRCSSVVSERPMIVIDFDAYNLPIHHELFVHSILLSKILGRIIEFTKMYKSSSPAQAELPNLESTNENPMTPQPGEFTGNPQIERHLKSLDTALKSWQNCIPTHIDFSNLDWKIPPDNTIAPTTKVEMVIRANLQIYYRLCTILLHKPKLLSLLRKQQPQSSYSQSQQLSNGIANSPCFKSCFNAAREIKQLTYESFRDSPNLAHFMLSLTAFTVFQSALVHLISGQILCGIDAVVASVDAASIHLDVLRGMSCDWAVAANFHGNLKALVESAQNTAEQAKADGANCRYGCECGPDCINAVPEADYTGDIGLNSFKHTVMVSTSLIVTPEISTNTLLMKDGSMQFVQSNAHRFGNIASCPIFTDTSNNPTTFVQMSGRNRAIETIEYANINLANSSMMHGDVGLHLPTNIGVNSGMNLINSTNRGIGPTEAAEATQSNVDLLGVGMSNQSNQHQFTTEQNINMFGTGPNPVDMNIQNMPLWPQNIMLNPLDSNGNSTGNAINMLNLQFFNGLDSSFESRFS</sequence>
<gene>
    <name evidence="7" type="ORF">HK100_006172</name>
</gene>
<dbReference type="AlphaFoldDB" id="A0AAD5SRR6"/>
<dbReference type="GO" id="GO:0000981">
    <property type="term" value="F:DNA-binding transcription factor activity, RNA polymerase II-specific"/>
    <property type="evidence" value="ECO:0007669"/>
    <property type="project" value="InterPro"/>
</dbReference>
<dbReference type="InterPro" id="IPR050815">
    <property type="entry name" value="TF_fung"/>
</dbReference>
<dbReference type="Proteomes" id="UP001211907">
    <property type="component" value="Unassembled WGS sequence"/>
</dbReference>
<dbReference type="InterPro" id="IPR036864">
    <property type="entry name" value="Zn2-C6_fun-type_DNA-bd_sf"/>
</dbReference>
<evidence type="ECO:0000256" key="2">
    <source>
        <dbReference type="ARBA" id="ARBA00022723"/>
    </source>
</evidence>
<dbReference type="GO" id="GO:0008270">
    <property type="term" value="F:zinc ion binding"/>
    <property type="evidence" value="ECO:0007669"/>
    <property type="project" value="InterPro"/>
</dbReference>
<dbReference type="GO" id="GO:0003677">
    <property type="term" value="F:DNA binding"/>
    <property type="evidence" value="ECO:0007669"/>
    <property type="project" value="InterPro"/>
</dbReference>
<feature type="non-terminal residue" evidence="7">
    <location>
        <position position="1012"/>
    </location>
</feature>
<evidence type="ECO:0000313" key="8">
    <source>
        <dbReference type="Proteomes" id="UP001211907"/>
    </source>
</evidence>
<protein>
    <recommendedName>
        <fullName evidence="6">Zn(2)-C6 fungal-type domain-containing protein</fullName>
    </recommendedName>
</protein>
<dbReference type="GO" id="GO:0006351">
    <property type="term" value="P:DNA-templated transcription"/>
    <property type="evidence" value="ECO:0007669"/>
    <property type="project" value="InterPro"/>
</dbReference>
<dbReference type="CDD" id="cd00067">
    <property type="entry name" value="GAL4"/>
    <property type="match status" value="1"/>
</dbReference>
<keyword evidence="3" id="KW-0805">Transcription regulation</keyword>
<feature type="domain" description="Zn(2)-C6 fungal-type" evidence="6">
    <location>
        <begin position="144"/>
        <end position="175"/>
    </location>
</feature>
<dbReference type="SMART" id="SM00906">
    <property type="entry name" value="Fungal_trans"/>
    <property type="match status" value="1"/>
</dbReference>
<accession>A0AAD5SRR6</accession>
<dbReference type="SMART" id="SM00066">
    <property type="entry name" value="GAL4"/>
    <property type="match status" value="1"/>
</dbReference>
<dbReference type="PANTHER" id="PTHR47338:SF5">
    <property type="entry name" value="ZN(II)2CYS6 TRANSCRIPTION FACTOR (EUROFUNG)"/>
    <property type="match status" value="1"/>
</dbReference>
<dbReference type="GO" id="GO:0005634">
    <property type="term" value="C:nucleus"/>
    <property type="evidence" value="ECO:0007669"/>
    <property type="project" value="UniProtKB-SubCell"/>
</dbReference>
<comment type="subcellular location">
    <subcellularLocation>
        <location evidence="1">Nucleus</location>
    </subcellularLocation>
</comment>
<dbReference type="CDD" id="cd12148">
    <property type="entry name" value="fungal_TF_MHR"/>
    <property type="match status" value="1"/>
</dbReference>
<proteinExistence type="predicted"/>
<evidence type="ECO:0000256" key="3">
    <source>
        <dbReference type="ARBA" id="ARBA00023015"/>
    </source>
</evidence>
<comment type="caution">
    <text evidence="7">The sequence shown here is derived from an EMBL/GenBank/DDBJ whole genome shotgun (WGS) entry which is preliminary data.</text>
</comment>
<name>A0AAD5SRR6_9FUNG</name>
<evidence type="ECO:0000256" key="4">
    <source>
        <dbReference type="ARBA" id="ARBA00023163"/>
    </source>
</evidence>
<evidence type="ECO:0000256" key="5">
    <source>
        <dbReference type="ARBA" id="ARBA00023242"/>
    </source>
</evidence>
<keyword evidence="5" id="KW-0539">Nucleus</keyword>
<keyword evidence="8" id="KW-1185">Reference proteome</keyword>
<evidence type="ECO:0000259" key="6">
    <source>
        <dbReference type="PROSITE" id="PS50048"/>
    </source>
</evidence>
<dbReference type="PANTHER" id="PTHR47338">
    <property type="entry name" value="ZN(II)2CYS6 TRANSCRIPTION FACTOR (EUROFUNG)-RELATED"/>
    <property type="match status" value="1"/>
</dbReference>
<evidence type="ECO:0000256" key="1">
    <source>
        <dbReference type="ARBA" id="ARBA00004123"/>
    </source>
</evidence>
<dbReference type="SUPFAM" id="SSF57701">
    <property type="entry name" value="Zn2/Cys6 DNA-binding domain"/>
    <property type="match status" value="1"/>
</dbReference>
<evidence type="ECO:0000313" key="7">
    <source>
        <dbReference type="EMBL" id="KAJ3094353.1"/>
    </source>
</evidence>
<reference evidence="7" key="1">
    <citation type="submission" date="2020-05" db="EMBL/GenBank/DDBJ databases">
        <title>Phylogenomic resolution of chytrid fungi.</title>
        <authorList>
            <person name="Stajich J.E."/>
            <person name="Amses K."/>
            <person name="Simmons R."/>
            <person name="Seto K."/>
            <person name="Myers J."/>
            <person name="Bonds A."/>
            <person name="Quandt C.A."/>
            <person name="Barry K."/>
            <person name="Liu P."/>
            <person name="Grigoriev I."/>
            <person name="Longcore J.E."/>
            <person name="James T.Y."/>
        </authorList>
    </citation>
    <scope>NUCLEOTIDE SEQUENCE</scope>
    <source>
        <strain evidence="7">JEL0513</strain>
    </source>
</reference>
<dbReference type="EMBL" id="JADGJH010002870">
    <property type="protein sequence ID" value="KAJ3094353.1"/>
    <property type="molecule type" value="Genomic_DNA"/>
</dbReference>
<dbReference type="Gene3D" id="4.10.240.10">
    <property type="entry name" value="Zn(2)-C6 fungal-type DNA-binding domain"/>
    <property type="match status" value="1"/>
</dbReference>
<keyword evidence="4" id="KW-0804">Transcription</keyword>
<dbReference type="InterPro" id="IPR001138">
    <property type="entry name" value="Zn2Cys6_DnaBD"/>
</dbReference>